<keyword evidence="2" id="KW-1185">Reference proteome</keyword>
<evidence type="ECO:0000313" key="1">
    <source>
        <dbReference type="EMBL" id="AIR90595.1"/>
    </source>
</evidence>
<dbReference type="eggNOG" id="ENOG502ZKJT">
    <property type="taxonomic scope" value="Bacteria"/>
</dbReference>
<dbReference type="OrthoDB" id="6883130at2"/>
<accession>A0A089WMS7</accession>
<proteinExistence type="predicted"/>
<dbReference type="EMBL" id="CP009455">
    <property type="protein sequence ID" value="AIR90595.1"/>
    <property type="molecule type" value="Genomic_DNA"/>
</dbReference>
<dbReference type="AlphaFoldDB" id="A0A089WMS7"/>
<dbReference type="KEGG" id="psw:LK03_15495"/>
<protein>
    <submittedName>
        <fullName evidence="1">Uncharacterized protein</fullName>
    </submittedName>
</protein>
<name>A0A089WMS7_9PSED</name>
<gene>
    <name evidence="1" type="ORF">LK03_15495</name>
</gene>
<sequence length="249" mass="26045">MGIKLIDQQNIAPWNRKVIAPITNGLEGYFTFDTDASRFAFNRVPGKPGASLVGNPQAFPTHGRFTSLANFIQTNIAETDSMTIICLGKAVDVPGSTIEASTCYVSNFNGPSITPGFTGTTTGTSLYHNGPTALNGTGCRSNGSGGAVTGGSTITNDTPTQWGIRAVRVDAAVGSKVLNLTTGLSSTLAYSNARLLNSRKMRIGGAYTQFAAQADISAVAIFSVALSDAQITAFADWMRIRANRLGIPA</sequence>
<reference evidence="1 2" key="1">
    <citation type="submission" date="2014-09" db="EMBL/GenBank/DDBJ databases">
        <authorList>
            <person name="Chan K.-G."/>
        </authorList>
    </citation>
    <scope>NUCLEOTIDE SEQUENCE [LARGE SCALE GENOMIC DNA]</scope>
    <source>
        <strain evidence="1 2">ND07</strain>
    </source>
</reference>
<evidence type="ECO:0000313" key="2">
    <source>
        <dbReference type="Proteomes" id="UP000029493"/>
    </source>
</evidence>
<dbReference type="RefSeq" id="WP_038413193.1">
    <property type="nucleotide sequence ID" value="NZ_CP009455.1"/>
</dbReference>
<dbReference type="Proteomes" id="UP000029493">
    <property type="component" value="Chromosome"/>
</dbReference>
<organism evidence="1 2">
    <name type="scientific">Pseudomonas cremoricolorata</name>
    <dbReference type="NCBI Taxonomy" id="157783"/>
    <lineage>
        <taxon>Bacteria</taxon>
        <taxon>Pseudomonadati</taxon>
        <taxon>Pseudomonadota</taxon>
        <taxon>Gammaproteobacteria</taxon>
        <taxon>Pseudomonadales</taxon>
        <taxon>Pseudomonadaceae</taxon>
        <taxon>Pseudomonas</taxon>
    </lineage>
</organism>